<gene>
    <name evidence="1" type="ORF">NCTC12391_01764</name>
</gene>
<reference evidence="1 2" key="1">
    <citation type="submission" date="2019-02" db="EMBL/GenBank/DDBJ databases">
        <authorList>
            <consortium name="Pathogen Informatics"/>
        </authorList>
    </citation>
    <scope>NUCLEOTIDE SEQUENCE [LARGE SCALE GENOMIC DNA]</scope>
    <source>
        <strain evidence="1 2">3012STDY7078520</strain>
    </source>
</reference>
<protein>
    <recommendedName>
        <fullName evidence="3">PD-(D/E)XK endonuclease-like domain-containing protein</fullName>
    </recommendedName>
</protein>
<dbReference type="AlphaFoldDB" id="A0A449D7B6"/>
<dbReference type="GO" id="GO:0008297">
    <property type="term" value="F:single-stranded DNA exodeoxyribonuclease activity"/>
    <property type="evidence" value="ECO:0007669"/>
    <property type="project" value="TreeGrafter"/>
</dbReference>
<evidence type="ECO:0000313" key="1">
    <source>
        <dbReference type="EMBL" id="VEW13519.1"/>
    </source>
</evidence>
<dbReference type="Proteomes" id="UP000386281">
    <property type="component" value="Unassembled WGS sequence"/>
</dbReference>
<dbReference type="EMBL" id="CAACXN010000015">
    <property type="protein sequence ID" value="VEW13519.1"/>
    <property type="molecule type" value="Genomic_DNA"/>
</dbReference>
<dbReference type="PANTHER" id="PTHR31340:SF3">
    <property type="entry name" value="MITOCHONDRIAL GENOME MAINTENANCE EXONUCLEASE 1"/>
    <property type="match status" value="1"/>
</dbReference>
<evidence type="ECO:0008006" key="3">
    <source>
        <dbReference type="Google" id="ProtNLM"/>
    </source>
</evidence>
<evidence type="ECO:0000313" key="2">
    <source>
        <dbReference type="Proteomes" id="UP000386281"/>
    </source>
</evidence>
<organism evidence="1 2">
    <name type="scientific">Brevibacterium casei</name>
    <dbReference type="NCBI Taxonomy" id="33889"/>
    <lineage>
        <taxon>Bacteria</taxon>
        <taxon>Bacillati</taxon>
        <taxon>Actinomycetota</taxon>
        <taxon>Actinomycetes</taxon>
        <taxon>Micrococcales</taxon>
        <taxon>Brevibacteriaceae</taxon>
        <taxon>Brevibacterium</taxon>
    </lineage>
</organism>
<name>A0A449D7B6_9MICO</name>
<dbReference type="PANTHER" id="PTHR31340">
    <property type="entry name" value="MITOCHONDRIAL GENOME MAINTENANCE EXONUCLEASE 1"/>
    <property type="match status" value="1"/>
</dbReference>
<accession>A0A449D7B6</accession>
<dbReference type="RefSeq" id="WP_190246864.1">
    <property type="nucleotide sequence ID" value="NZ_CAACXN010000015.1"/>
</dbReference>
<sequence>MGLQRINTGKGHWYKIDGKKADGVTTLIGDGMRKKALEYWSANETAGYAVDHWDELAKVSPSKRLEILKKARFESRDEAARRGTEVHDLAEKLTNGEEVDVPEEIAGYVESAVKFLDDFKVQPILTEATVAHRKGNYAGTLDLVFRSPLFPGKTFISDWKTNRSGIYGETALQLAAYRYADFYQDGDSEVPMSNLGITDALAIWIRADGYTVYEMDASPETFTLFKYVSAVARGTKTLNDLKGKEIAA</sequence>
<proteinExistence type="predicted"/>